<dbReference type="Pfam" id="PF03885">
    <property type="entry name" value="DUF327"/>
    <property type="match status" value="1"/>
</dbReference>
<dbReference type="OrthoDB" id="1680946at2"/>
<dbReference type="AlphaFoldDB" id="A0A1I2UIG5"/>
<evidence type="ECO:0008006" key="4">
    <source>
        <dbReference type="Google" id="ProtNLM"/>
    </source>
</evidence>
<keyword evidence="3" id="KW-1185">Reference proteome</keyword>
<dbReference type="InterPro" id="IPR005585">
    <property type="entry name" value="DUF327"/>
</dbReference>
<evidence type="ECO:0000256" key="1">
    <source>
        <dbReference type="SAM" id="MobiDB-lite"/>
    </source>
</evidence>
<accession>A0A1I2UIG5</accession>
<reference evidence="3" key="1">
    <citation type="submission" date="2016-10" db="EMBL/GenBank/DDBJ databases">
        <authorList>
            <person name="Varghese N."/>
            <person name="Submissions S."/>
        </authorList>
    </citation>
    <scope>NUCLEOTIDE SEQUENCE [LARGE SCALE GENOMIC DNA]</scope>
    <source>
        <strain evidence="3">ATCC 700379</strain>
    </source>
</reference>
<dbReference type="Proteomes" id="UP000198752">
    <property type="component" value="Unassembled WGS sequence"/>
</dbReference>
<name>A0A1I2UIG5_9BACL</name>
<gene>
    <name evidence="2" type="ORF">SAMN02982927_02710</name>
</gene>
<dbReference type="SUPFAM" id="SSF158397">
    <property type="entry name" value="TM1646-like"/>
    <property type="match status" value="1"/>
</dbReference>
<proteinExistence type="predicted"/>
<organism evidence="2 3">
    <name type="scientific">Sporolactobacillus nakayamae</name>
    <dbReference type="NCBI Taxonomy" id="269670"/>
    <lineage>
        <taxon>Bacteria</taxon>
        <taxon>Bacillati</taxon>
        <taxon>Bacillota</taxon>
        <taxon>Bacilli</taxon>
        <taxon>Bacillales</taxon>
        <taxon>Sporolactobacillaceae</taxon>
        <taxon>Sporolactobacillus</taxon>
    </lineage>
</organism>
<dbReference type="EMBL" id="FOOY01000021">
    <property type="protein sequence ID" value="SFG76954.1"/>
    <property type="molecule type" value="Genomic_DNA"/>
</dbReference>
<protein>
    <recommendedName>
        <fullName evidence="4">DUF327 domain-containing protein</fullName>
    </recommendedName>
</protein>
<evidence type="ECO:0000313" key="3">
    <source>
        <dbReference type="Proteomes" id="UP000198752"/>
    </source>
</evidence>
<feature type="region of interest" description="Disordered" evidence="1">
    <location>
        <begin position="1"/>
        <end position="24"/>
    </location>
</feature>
<dbReference type="STRING" id="269670.SAMN02982927_02710"/>
<sequence>MAIKIDQRTNLGDSVAKRESTAPQQHAMFERTLSAQKKSMQSDALKALLNKVDEQAKRVSVSRTIRDLHVYKNYVRSFLQEAVQTGLGTAQSRSWQQGGAQQTLVKTVDQKLITMTNDLLDKNKDELKLLDQLDEIRGMLINLYI</sequence>
<evidence type="ECO:0000313" key="2">
    <source>
        <dbReference type="EMBL" id="SFG76954.1"/>
    </source>
</evidence>
<dbReference type="RefSeq" id="WP_093673839.1">
    <property type="nucleotide sequence ID" value="NZ_FOOY01000021.1"/>
</dbReference>
<dbReference type="Gene3D" id="1.20.120.490">
    <property type="entry name" value="Hypothetical protein TM1646-like domain"/>
    <property type="match status" value="1"/>
</dbReference>
<dbReference type="InterPro" id="IPR024042">
    <property type="entry name" value="TM1646-like_dom_sf"/>
</dbReference>